<evidence type="ECO:0000256" key="5">
    <source>
        <dbReference type="ARBA" id="ARBA00022741"/>
    </source>
</evidence>
<dbReference type="InterPro" id="IPR017441">
    <property type="entry name" value="Protein_kinase_ATP_BS"/>
</dbReference>
<reference evidence="15" key="1">
    <citation type="journal article" date="2019" name="Nat. Commun.">
        <title>Expansion of phycobilisome linker gene families in mesophilic red algae.</title>
        <authorList>
            <person name="Lee J."/>
            <person name="Kim D."/>
            <person name="Bhattacharya D."/>
            <person name="Yoon H.S."/>
        </authorList>
    </citation>
    <scope>NUCLEOTIDE SEQUENCE [LARGE SCALE GENOMIC DNA]</scope>
    <source>
        <strain evidence="15">CCMP 1328</strain>
    </source>
</reference>
<dbReference type="GO" id="GO:0004674">
    <property type="term" value="F:protein serine/threonine kinase activity"/>
    <property type="evidence" value="ECO:0007669"/>
    <property type="project" value="UniProtKB-KW"/>
</dbReference>
<dbReference type="InterPro" id="IPR001245">
    <property type="entry name" value="Ser-Thr/Tyr_kinase_cat_dom"/>
</dbReference>
<comment type="caution">
    <text evidence="14">The sequence shown here is derived from an EMBL/GenBank/DDBJ whole genome shotgun (WGS) entry which is preliminary data.</text>
</comment>
<keyword evidence="4" id="KW-0808">Transferase</keyword>
<dbReference type="InterPro" id="IPR008271">
    <property type="entry name" value="Ser/Thr_kinase_AS"/>
</dbReference>
<dbReference type="InterPro" id="IPR000719">
    <property type="entry name" value="Prot_kinase_dom"/>
</dbReference>
<evidence type="ECO:0000256" key="6">
    <source>
        <dbReference type="ARBA" id="ARBA00022777"/>
    </source>
</evidence>
<comment type="similarity">
    <text evidence="1">Belongs to the protein kinase superfamily. STE Ser/Thr protein kinase family. STE20 subfamily.</text>
</comment>
<dbReference type="EMBL" id="VRMN01000003">
    <property type="protein sequence ID" value="KAA8495711.1"/>
    <property type="molecule type" value="Genomic_DNA"/>
</dbReference>
<accession>A0A5J4YW26</accession>
<evidence type="ECO:0000256" key="4">
    <source>
        <dbReference type="ARBA" id="ARBA00022679"/>
    </source>
</evidence>
<dbReference type="PANTHER" id="PTHR48012:SF10">
    <property type="entry name" value="FI20177P1"/>
    <property type="match status" value="1"/>
</dbReference>
<evidence type="ECO:0000256" key="1">
    <source>
        <dbReference type="ARBA" id="ARBA00008874"/>
    </source>
</evidence>
<dbReference type="OMA" id="LEMEYCD"/>
<evidence type="ECO:0000256" key="2">
    <source>
        <dbReference type="ARBA" id="ARBA00012513"/>
    </source>
</evidence>
<dbReference type="GO" id="GO:0005524">
    <property type="term" value="F:ATP binding"/>
    <property type="evidence" value="ECO:0007669"/>
    <property type="project" value="UniProtKB-UniRule"/>
</dbReference>
<dbReference type="PROSITE" id="PS50011">
    <property type="entry name" value="PROTEIN_KINASE_DOM"/>
    <property type="match status" value="1"/>
</dbReference>
<evidence type="ECO:0000313" key="14">
    <source>
        <dbReference type="EMBL" id="KAA8495711.1"/>
    </source>
</evidence>
<evidence type="ECO:0000256" key="11">
    <source>
        <dbReference type="RuleBase" id="RU000304"/>
    </source>
</evidence>
<evidence type="ECO:0000313" key="15">
    <source>
        <dbReference type="Proteomes" id="UP000324585"/>
    </source>
</evidence>
<evidence type="ECO:0000256" key="9">
    <source>
        <dbReference type="ARBA" id="ARBA00048679"/>
    </source>
</evidence>
<dbReference type="Proteomes" id="UP000324585">
    <property type="component" value="Unassembled WGS sequence"/>
</dbReference>
<dbReference type="Gene3D" id="1.10.510.10">
    <property type="entry name" value="Transferase(Phosphotransferase) domain 1"/>
    <property type="match status" value="1"/>
</dbReference>
<organism evidence="14 15">
    <name type="scientific">Porphyridium purpureum</name>
    <name type="common">Red alga</name>
    <name type="synonym">Porphyridium cruentum</name>
    <dbReference type="NCBI Taxonomy" id="35688"/>
    <lineage>
        <taxon>Eukaryota</taxon>
        <taxon>Rhodophyta</taxon>
        <taxon>Bangiophyceae</taxon>
        <taxon>Porphyridiales</taxon>
        <taxon>Porphyridiaceae</taxon>
        <taxon>Porphyridium</taxon>
    </lineage>
</organism>
<dbReference type="AlphaFoldDB" id="A0A5J4YW26"/>
<dbReference type="PANTHER" id="PTHR48012">
    <property type="entry name" value="STERILE20-LIKE KINASE, ISOFORM B-RELATED"/>
    <property type="match status" value="1"/>
</dbReference>
<dbReference type="PROSITE" id="PS00108">
    <property type="entry name" value="PROTEIN_KINASE_ST"/>
    <property type="match status" value="1"/>
</dbReference>
<keyword evidence="15" id="KW-1185">Reference proteome</keyword>
<dbReference type="GO" id="GO:0005737">
    <property type="term" value="C:cytoplasm"/>
    <property type="evidence" value="ECO:0007669"/>
    <property type="project" value="TreeGrafter"/>
</dbReference>
<keyword evidence="7 10" id="KW-0067">ATP-binding</keyword>
<dbReference type="EC" id="2.7.11.1" evidence="2"/>
<keyword evidence="6 14" id="KW-0418">Kinase</keyword>
<evidence type="ECO:0000256" key="8">
    <source>
        <dbReference type="ARBA" id="ARBA00047899"/>
    </source>
</evidence>
<feature type="domain" description="Protein kinase" evidence="13">
    <location>
        <begin position="21"/>
        <end position="275"/>
    </location>
</feature>
<comment type="catalytic activity">
    <reaction evidence="9">
        <text>L-seryl-[protein] + ATP = O-phospho-L-seryl-[protein] + ADP + H(+)</text>
        <dbReference type="Rhea" id="RHEA:17989"/>
        <dbReference type="Rhea" id="RHEA-COMP:9863"/>
        <dbReference type="Rhea" id="RHEA-COMP:11604"/>
        <dbReference type="ChEBI" id="CHEBI:15378"/>
        <dbReference type="ChEBI" id="CHEBI:29999"/>
        <dbReference type="ChEBI" id="CHEBI:30616"/>
        <dbReference type="ChEBI" id="CHEBI:83421"/>
        <dbReference type="ChEBI" id="CHEBI:456216"/>
        <dbReference type="EC" id="2.7.11.1"/>
    </reaction>
</comment>
<sequence length="481" mass="53946">MSHTVASYKQRKASRMLFERYELKELLGRGASGDVYRAYDRKRARFVALKRIQLANNAWEAVLEELLVLKQIRHPDLVRLHNYHLDSVHDEVLLDMELCEMGSVADVLHMCDAHIYEPEIRALARATLRALVFLHAQKVVHRDIKAGNVFLQATGRVKLGDLGTAVQLTESMPRRNDVKGSIFWMAPEVVQRSAYGAEADIWSFGITLIEFAEREPPLFHVHPFRALFLIPQGPPPSLSAPQGWSDEFVDLVSCCLHMDPSERKSAAELLQHPFLAHDEDDEERILCGFVERYRAAMEIARQLLTDELIQEQVEKSAMQESRTNQARNPDGRADHVGLGNNFSGKAGGGPSEIRASSADAESACDPESDSCSNSSVVIVQDAPEQLNTTFQNYIKDMKPERNIPCRSRAGQSECIQPEQIADITALVERRLCALDLEPYLTMGDTGRARDVVDNAAAEVCELVRACCSNWLDQRLNRLAAD</sequence>
<comment type="catalytic activity">
    <reaction evidence="8">
        <text>L-threonyl-[protein] + ATP = O-phospho-L-threonyl-[protein] + ADP + H(+)</text>
        <dbReference type="Rhea" id="RHEA:46608"/>
        <dbReference type="Rhea" id="RHEA-COMP:11060"/>
        <dbReference type="Rhea" id="RHEA-COMP:11605"/>
        <dbReference type="ChEBI" id="CHEBI:15378"/>
        <dbReference type="ChEBI" id="CHEBI:30013"/>
        <dbReference type="ChEBI" id="CHEBI:30616"/>
        <dbReference type="ChEBI" id="CHEBI:61977"/>
        <dbReference type="ChEBI" id="CHEBI:456216"/>
        <dbReference type="EC" id="2.7.11.1"/>
    </reaction>
</comment>
<dbReference type="SUPFAM" id="SSF56112">
    <property type="entry name" value="Protein kinase-like (PK-like)"/>
    <property type="match status" value="1"/>
</dbReference>
<feature type="binding site" evidence="10">
    <location>
        <position position="50"/>
    </location>
    <ligand>
        <name>ATP</name>
        <dbReference type="ChEBI" id="CHEBI:30616"/>
    </ligand>
</feature>
<evidence type="ECO:0000256" key="12">
    <source>
        <dbReference type="SAM" id="MobiDB-lite"/>
    </source>
</evidence>
<evidence type="ECO:0000256" key="7">
    <source>
        <dbReference type="ARBA" id="ARBA00022840"/>
    </source>
</evidence>
<keyword evidence="3 11" id="KW-0723">Serine/threonine-protein kinase</keyword>
<dbReference type="Pfam" id="PF00069">
    <property type="entry name" value="Pkinase"/>
    <property type="match status" value="1"/>
</dbReference>
<name>A0A5J4YW26_PORPP</name>
<dbReference type="PROSITE" id="PS00107">
    <property type="entry name" value="PROTEIN_KINASE_ATP"/>
    <property type="match status" value="1"/>
</dbReference>
<dbReference type="CDD" id="cd05122">
    <property type="entry name" value="PKc_STE"/>
    <property type="match status" value="1"/>
</dbReference>
<keyword evidence="5 10" id="KW-0547">Nucleotide-binding</keyword>
<dbReference type="OrthoDB" id="248923at2759"/>
<protein>
    <recommendedName>
        <fullName evidence="2">non-specific serine/threonine protein kinase</fullName>
        <ecNumber evidence="2">2.7.11.1</ecNumber>
    </recommendedName>
</protein>
<dbReference type="InterPro" id="IPR011009">
    <property type="entry name" value="Kinase-like_dom_sf"/>
</dbReference>
<dbReference type="PRINTS" id="PR00109">
    <property type="entry name" value="TYRKINASE"/>
</dbReference>
<evidence type="ECO:0000256" key="10">
    <source>
        <dbReference type="PROSITE-ProRule" id="PRU10141"/>
    </source>
</evidence>
<proteinExistence type="inferred from homology"/>
<evidence type="ECO:0000259" key="13">
    <source>
        <dbReference type="PROSITE" id="PS50011"/>
    </source>
</evidence>
<feature type="compositionally biased region" description="Polar residues" evidence="12">
    <location>
        <begin position="318"/>
        <end position="327"/>
    </location>
</feature>
<dbReference type="SMART" id="SM00220">
    <property type="entry name" value="S_TKc"/>
    <property type="match status" value="1"/>
</dbReference>
<gene>
    <name evidence="14" type="ORF">FVE85_1866</name>
</gene>
<evidence type="ECO:0000256" key="3">
    <source>
        <dbReference type="ARBA" id="ARBA00022527"/>
    </source>
</evidence>
<dbReference type="InterPro" id="IPR050629">
    <property type="entry name" value="STE20/SPS1-PAK"/>
</dbReference>
<feature type="region of interest" description="Disordered" evidence="12">
    <location>
        <begin position="315"/>
        <end position="370"/>
    </location>
</feature>